<dbReference type="Pfam" id="PF01011">
    <property type="entry name" value="PQQ"/>
    <property type="match status" value="1"/>
</dbReference>
<feature type="signal peptide" evidence="5">
    <location>
        <begin position="1"/>
        <end position="32"/>
    </location>
</feature>
<comment type="cofactor">
    <cofactor evidence="1">
        <name>pyrroloquinoline quinone</name>
        <dbReference type="ChEBI" id="CHEBI:58442"/>
    </cofactor>
</comment>
<evidence type="ECO:0000259" key="7">
    <source>
        <dbReference type="Pfam" id="PF13360"/>
    </source>
</evidence>
<dbReference type="SUPFAM" id="SSF50998">
    <property type="entry name" value="Quinoprotein alcohol dehydrogenase-like"/>
    <property type="match status" value="1"/>
</dbReference>
<dbReference type="InterPro" id="IPR018391">
    <property type="entry name" value="PQQ_b-propeller_rpt"/>
</dbReference>
<accession>A0A2M9BJC4</accession>
<dbReference type="EMBL" id="PGEZ01000001">
    <property type="protein sequence ID" value="PJJ58033.1"/>
    <property type="molecule type" value="Genomic_DNA"/>
</dbReference>
<evidence type="ECO:0000256" key="4">
    <source>
        <dbReference type="SAM" id="MobiDB-lite"/>
    </source>
</evidence>
<feature type="chain" id="PRO_5038369529" evidence="5">
    <location>
        <begin position="33"/>
        <end position="917"/>
    </location>
</feature>
<dbReference type="Gene3D" id="2.140.10.10">
    <property type="entry name" value="Quinoprotein alcohol dehydrogenase-like superfamily"/>
    <property type="match status" value="2"/>
</dbReference>
<dbReference type="SMART" id="SM00564">
    <property type="entry name" value="PQQ"/>
    <property type="match status" value="6"/>
</dbReference>
<dbReference type="InterPro" id="IPR008972">
    <property type="entry name" value="Cupredoxin"/>
</dbReference>
<evidence type="ECO:0000256" key="3">
    <source>
        <dbReference type="ARBA" id="ARBA00023002"/>
    </source>
</evidence>
<dbReference type="Gene3D" id="2.60.40.420">
    <property type="entry name" value="Cupredoxins - blue copper proteins"/>
    <property type="match status" value="1"/>
</dbReference>
<organism evidence="8 9">
    <name type="scientific">Mumia flava</name>
    <dbReference type="NCBI Taxonomy" id="1348852"/>
    <lineage>
        <taxon>Bacteria</taxon>
        <taxon>Bacillati</taxon>
        <taxon>Actinomycetota</taxon>
        <taxon>Actinomycetes</taxon>
        <taxon>Propionibacteriales</taxon>
        <taxon>Nocardioidaceae</taxon>
        <taxon>Mumia</taxon>
    </lineage>
</organism>
<dbReference type="PANTHER" id="PTHR32303:SF10">
    <property type="entry name" value="OUTER MEMBRANE PROTEIN ASSEMBLY FACTOR BAMB"/>
    <property type="match status" value="1"/>
</dbReference>
<gene>
    <name evidence="8" type="ORF">CLV56_2277</name>
</gene>
<evidence type="ECO:0000259" key="6">
    <source>
        <dbReference type="Pfam" id="PF01011"/>
    </source>
</evidence>
<dbReference type="AlphaFoldDB" id="A0A2M9BJC4"/>
<keyword evidence="3" id="KW-0560">Oxidoreductase</keyword>
<dbReference type="OrthoDB" id="256225at2"/>
<evidence type="ECO:0000256" key="1">
    <source>
        <dbReference type="ARBA" id="ARBA00001931"/>
    </source>
</evidence>
<reference evidence="8 9" key="1">
    <citation type="submission" date="2017-11" db="EMBL/GenBank/DDBJ databases">
        <title>Genomic Encyclopedia of Archaeal and Bacterial Type Strains, Phase II (KMG-II): From Individual Species to Whole Genera.</title>
        <authorList>
            <person name="Goeker M."/>
        </authorList>
    </citation>
    <scope>NUCLEOTIDE SEQUENCE [LARGE SCALE GENOMIC DNA]</scope>
    <source>
        <strain evidence="8 9">DSM 27763</strain>
    </source>
</reference>
<name>A0A2M9BJC4_9ACTN</name>
<comment type="caution">
    <text evidence="8">The sequence shown here is derived from an EMBL/GenBank/DDBJ whole genome shotgun (WGS) entry which is preliminary data.</text>
</comment>
<comment type="similarity">
    <text evidence="2">Belongs to the bacterial PQQ dehydrogenase family.</text>
</comment>
<dbReference type="SUPFAM" id="SSF49503">
    <property type="entry name" value="Cupredoxins"/>
    <property type="match status" value="1"/>
</dbReference>
<keyword evidence="9" id="KW-1185">Reference proteome</keyword>
<evidence type="ECO:0000256" key="5">
    <source>
        <dbReference type="SAM" id="SignalP"/>
    </source>
</evidence>
<evidence type="ECO:0000256" key="2">
    <source>
        <dbReference type="ARBA" id="ARBA00008156"/>
    </source>
</evidence>
<dbReference type="InterPro" id="IPR011047">
    <property type="entry name" value="Quinoprotein_ADH-like_sf"/>
</dbReference>
<feature type="domain" description="Pyrrolo-quinoline quinone repeat" evidence="7">
    <location>
        <begin position="546"/>
        <end position="657"/>
    </location>
</feature>
<evidence type="ECO:0000313" key="8">
    <source>
        <dbReference type="EMBL" id="PJJ58033.1"/>
    </source>
</evidence>
<dbReference type="Pfam" id="PF13360">
    <property type="entry name" value="PQQ_2"/>
    <property type="match status" value="1"/>
</dbReference>
<dbReference type="GO" id="GO:0016491">
    <property type="term" value="F:oxidoreductase activity"/>
    <property type="evidence" value="ECO:0007669"/>
    <property type="project" value="UniProtKB-KW"/>
</dbReference>
<feature type="region of interest" description="Disordered" evidence="4">
    <location>
        <begin position="30"/>
        <end position="56"/>
    </location>
</feature>
<keyword evidence="5" id="KW-0732">Signal</keyword>
<dbReference type="RefSeq" id="WP_100414834.1">
    <property type="nucleotide sequence ID" value="NZ_PGEZ01000001.1"/>
</dbReference>
<dbReference type="Proteomes" id="UP000230842">
    <property type="component" value="Unassembled WGS sequence"/>
</dbReference>
<proteinExistence type="inferred from homology"/>
<dbReference type="PANTHER" id="PTHR32303">
    <property type="entry name" value="QUINOPROTEIN ALCOHOL DEHYDROGENASE (CYTOCHROME C)"/>
    <property type="match status" value="1"/>
</dbReference>
<protein>
    <submittedName>
        <fullName evidence="8">Glucose dehydrogenase</fullName>
    </submittedName>
</protein>
<sequence>MRTPLTKRRAVLVLGSVLALTLAAAPATGLVAADPSSPPGPSAVDPAGADMPTVGGNYGNQNYSALTDINKRNLKKLGPEWRTHVSAVAPASDDTGSQTHPIVSDGVIYLDTPSGGAIAVDGATGEAKWKWEPEVPARTRRGVSVGDGKVYAMAAGGTAGNDQNHDPDAPPGEDVQIFALDQETGEEVWVSSPLSPDGDALGRDSGPATRYHDGLVYIHTNNGDRGSVSALDSSDGSVVWTFFGVPRRGQTFTDVNGETFEPGDTWGPVLPDGTDCGLEGGATPWMHGALDPELGMYYMTFGNPRSCNTSQDGSLRPGDNLFSSSMVAVDMKTGEYKWHYQSIPHDVWDMDNVHPMTLADVEVDGDERQVVFYGSKSGHQFVLDRTNGKPVLPTVDKPMITDSRQAHSETQPFPEQRLLPECLVWEKLDPDNIPGDPWRAVPNYNGYQPDEDGNLVFNPDSYVKEDEPFLTYPDGDPKREGHRQGCMYDPQWDLPILSTTSQNGGGDWSSNSYSHRTNMVYFPYGTNPVAHWNGASANGQRAIGQYQTGGILAYDASTGDVQWTNHLGTDMSHGQSPLTTASNLLFVGQTDGRLLALDATDGDELWEFQTGSAISAPPITYEVDGEQYVAIFAAGATNPYGGSVTQGDSLWAFKLGGDYTTESGSQEGPDTAPLTIRRPVQGGPVEGDTVDNTVLLARTDRTDSAGSQDSTSQRGMAPTHLRVPVGSTVTFLNPGAETFPNFPNQLEHCATQYFEGEFNERLQPGESYEHTFDRAGEYFFNDCTDPRPVGKIEVYLEPNDQPGDLHFLPGWLDFRSKQFTQVKGKVTAVFDVPRGYRYQSGAVLETPLSESPVAATKVRTIGLGKLFRSRLIVQFDKAALDNNVPEGRDVPLTLVANFLHNGVQKQLASTDTVRVIK</sequence>
<evidence type="ECO:0000313" key="9">
    <source>
        <dbReference type="Proteomes" id="UP000230842"/>
    </source>
</evidence>
<dbReference type="InterPro" id="IPR002372">
    <property type="entry name" value="PQQ_rpt_dom"/>
</dbReference>
<feature type="region of interest" description="Disordered" evidence="4">
    <location>
        <begin position="661"/>
        <end position="688"/>
    </location>
</feature>
<feature type="domain" description="Pyrrolo-quinoline quinone repeat" evidence="6">
    <location>
        <begin position="52"/>
        <end position="419"/>
    </location>
</feature>